<dbReference type="PRINTS" id="PR00364">
    <property type="entry name" value="DISEASERSIST"/>
</dbReference>
<dbReference type="SMART" id="SM01043">
    <property type="entry name" value="BTAD"/>
    <property type="match status" value="1"/>
</dbReference>
<dbReference type="InterPro" id="IPR011990">
    <property type="entry name" value="TPR-like_helical_dom_sf"/>
</dbReference>
<feature type="domain" description="OmpR/PhoB-type" evidence="7">
    <location>
        <begin position="1"/>
        <end position="97"/>
    </location>
</feature>
<dbReference type="InterPro" id="IPR002182">
    <property type="entry name" value="NB-ARC"/>
</dbReference>
<dbReference type="InterPro" id="IPR001867">
    <property type="entry name" value="OmpR/PhoB-type_DNA-bd"/>
</dbReference>
<keyword evidence="5" id="KW-0804">Transcription</keyword>
<dbReference type="SUPFAM" id="SSF52540">
    <property type="entry name" value="P-loop containing nucleoside triphosphate hydrolases"/>
    <property type="match status" value="1"/>
</dbReference>
<keyword evidence="2" id="KW-0902">Two-component regulatory system</keyword>
<keyword evidence="4 6" id="KW-0238">DNA-binding</keyword>
<dbReference type="SUPFAM" id="SSF48452">
    <property type="entry name" value="TPR-like"/>
    <property type="match status" value="1"/>
</dbReference>
<dbReference type="EMBL" id="AP018448">
    <property type="protein sequence ID" value="BBC32181.1"/>
    <property type="molecule type" value="Genomic_DNA"/>
</dbReference>
<dbReference type="Proteomes" id="UP001321542">
    <property type="component" value="Chromosome"/>
</dbReference>
<evidence type="ECO:0000259" key="7">
    <source>
        <dbReference type="PROSITE" id="PS51755"/>
    </source>
</evidence>
<evidence type="ECO:0000256" key="6">
    <source>
        <dbReference type="PROSITE-ProRule" id="PRU01091"/>
    </source>
</evidence>
<dbReference type="Gene3D" id="1.10.10.10">
    <property type="entry name" value="Winged helix-like DNA-binding domain superfamily/Winged helix DNA-binding domain"/>
    <property type="match status" value="1"/>
</dbReference>
<dbReference type="InterPro" id="IPR005158">
    <property type="entry name" value="BTAD"/>
</dbReference>
<evidence type="ECO:0000256" key="4">
    <source>
        <dbReference type="ARBA" id="ARBA00023125"/>
    </source>
</evidence>
<reference evidence="8 9" key="2">
    <citation type="journal article" date="2023" name="ChemBioChem">
        <title>Acyltransferase Domain Exchange between Two Independent Type I Polyketide Synthases in the Same Producer Strain of Macrolide Antibiotics.</title>
        <authorList>
            <person name="Kudo F."/>
            <person name="Kishikawa K."/>
            <person name="Tsuboi K."/>
            <person name="Kido T."/>
            <person name="Usui T."/>
            <person name="Hashimoto J."/>
            <person name="Shin-Ya K."/>
            <person name="Miyanaga A."/>
            <person name="Eguchi T."/>
        </authorList>
    </citation>
    <scope>NUCLEOTIDE SEQUENCE [LARGE SCALE GENOMIC DNA]</scope>
    <source>
        <strain evidence="8 9">A-8890</strain>
    </source>
</reference>
<organism evidence="8 9">
    <name type="scientific">Streptomyces graminofaciens</name>
    <dbReference type="NCBI Taxonomy" id="68212"/>
    <lineage>
        <taxon>Bacteria</taxon>
        <taxon>Bacillati</taxon>
        <taxon>Actinomycetota</taxon>
        <taxon>Actinomycetes</taxon>
        <taxon>Kitasatosporales</taxon>
        <taxon>Streptomycetaceae</taxon>
        <taxon>Streptomyces</taxon>
    </lineage>
</organism>
<keyword evidence="9" id="KW-1185">Reference proteome</keyword>
<dbReference type="InterPro" id="IPR051677">
    <property type="entry name" value="AfsR-DnrI-RedD_regulator"/>
</dbReference>
<dbReference type="CDD" id="cd15831">
    <property type="entry name" value="BTAD"/>
    <property type="match status" value="1"/>
</dbReference>
<dbReference type="SMART" id="SM00862">
    <property type="entry name" value="Trans_reg_C"/>
    <property type="match status" value="1"/>
</dbReference>
<dbReference type="Pfam" id="PF03704">
    <property type="entry name" value="BTAD"/>
    <property type="match status" value="1"/>
</dbReference>
<feature type="DNA-binding region" description="OmpR/PhoB-type" evidence="6">
    <location>
        <begin position="1"/>
        <end position="97"/>
    </location>
</feature>
<proteinExistence type="inferred from homology"/>
<gene>
    <name evidence="8" type="ORF">SGFS_034750</name>
</gene>
<dbReference type="InterPro" id="IPR016032">
    <property type="entry name" value="Sig_transdc_resp-reg_C-effctor"/>
</dbReference>
<dbReference type="Gene3D" id="3.40.50.300">
    <property type="entry name" value="P-loop containing nucleotide triphosphate hydrolases"/>
    <property type="match status" value="1"/>
</dbReference>
<sequence>MRFEVLGPLRVCDGGRELDLGFPQQRALLALLLVRAGRPVPAAEIVDVLWSRRPPASAPNVVRRYAGALRRLLEPDLPPRAPGRRLPRRAGGYLLEADPDEVDLLRFRELARQGKRAAATGRPEVALRHFTEALGHWRGPVATGIPAAVRGHDEFGAVERELVRTTVMAADAALLCGGGEQVLPGLRRAVDLDPLNESPHARLVMALAATGRQAEALAAFESVRRLLDVELGVAPGAELAAAHTRVLRQEFAPPGAVTVRPGASAFVVRPAQLPPDLKEFAGRRAELDSLSHITGTAVDSTGAPATVLISGMPGIGKTTLAVHGAHTVADRFPDGQLHVELRGFTPAGAPLEPAEALRGMLGALGVASRELPSGLDALAGLYRSVLSGRRLLVLLDDALDTEQIRPLLPASPGCLTLVTSRHSLPGLIASGARPLRLGLPSAADARAVLALRTGPERLAAEPEAAEEIVARCGRLPLALAVVAARAVGRPGFPLAAVAAELRESRGSLDAFAGPEGTADARTAFDCSYRCLPPESARLFRLLPLHLGPDLTPEAAGALAGLPVRRARLILDGLADAHLVTEHAPGRYAPHDLLRVYAAELGDAHDSPAERRAARERVREHLRHLEQGDHHTGPTQPPS</sequence>
<dbReference type="PROSITE" id="PS51755">
    <property type="entry name" value="OMPR_PHOB"/>
    <property type="match status" value="1"/>
</dbReference>
<dbReference type="PANTHER" id="PTHR35807:SF1">
    <property type="entry name" value="TRANSCRIPTIONAL REGULATOR REDD"/>
    <property type="match status" value="1"/>
</dbReference>
<evidence type="ECO:0000313" key="8">
    <source>
        <dbReference type="EMBL" id="BBC32181.1"/>
    </source>
</evidence>
<accession>A0ABM7F8C9</accession>
<dbReference type="PANTHER" id="PTHR35807">
    <property type="entry name" value="TRANSCRIPTIONAL REGULATOR REDD-RELATED"/>
    <property type="match status" value="1"/>
</dbReference>
<keyword evidence="3" id="KW-0805">Transcription regulation</keyword>
<reference evidence="8 9" key="1">
    <citation type="journal article" date="2010" name="ChemBioChem">
        <title>Cloning and characterization of the biosynthetic gene cluster of 16-membered macrolide antibiotic FD-891: involvement of a dual functional cytochrome P450 monooxygenase catalyzing epoxidation and hydroxylation.</title>
        <authorList>
            <person name="Kudo F."/>
            <person name="Motegi A."/>
            <person name="Mizoue K."/>
            <person name="Eguchi T."/>
        </authorList>
    </citation>
    <scope>NUCLEOTIDE SEQUENCE [LARGE SCALE GENOMIC DNA]</scope>
    <source>
        <strain evidence="8 9">A-8890</strain>
    </source>
</reference>
<evidence type="ECO:0000313" key="9">
    <source>
        <dbReference type="Proteomes" id="UP001321542"/>
    </source>
</evidence>
<name>A0ABM7F8C9_9ACTN</name>
<dbReference type="Pfam" id="PF00931">
    <property type="entry name" value="NB-ARC"/>
    <property type="match status" value="1"/>
</dbReference>
<dbReference type="InterPro" id="IPR027417">
    <property type="entry name" value="P-loop_NTPase"/>
</dbReference>
<dbReference type="InterPro" id="IPR036388">
    <property type="entry name" value="WH-like_DNA-bd_sf"/>
</dbReference>
<evidence type="ECO:0000256" key="5">
    <source>
        <dbReference type="ARBA" id="ARBA00023163"/>
    </source>
</evidence>
<dbReference type="SUPFAM" id="SSF46894">
    <property type="entry name" value="C-terminal effector domain of the bipartite response regulators"/>
    <property type="match status" value="1"/>
</dbReference>
<evidence type="ECO:0000256" key="3">
    <source>
        <dbReference type="ARBA" id="ARBA00023015"/>
    </source>
</evidence>
<evidence type="ECO:0000256" key="2">
    <source>
        <dbReference type="ARBA" id="ARBA00023012"/>
    </source>
</evidence>
<evidence type="ECO:0000256" key="1">
    <source>
        <dbReference type="ARBA" id="ARBA00005820"/>
    </source>
</evidence>
<dbReference type="Gene3D" id="1.25.40.10">
    <property type="entry name" value="Tetratricopeptide repeat domain"/>
    <property type="match status" value="1"/>
</dbReference>
<protein>
    <recommendedName>
        <fullName evidence="7">OmpR/PhoB-type domain-containing protein</fullName>
    </recommendedName>
</protein>
<comment type="similarity">
    <text evidence="1">Belongs to the AfsR/DnrI/RedD regulatory family.</text>
</comment>